<protein>
    <recommendedName>
        <fullName evidence="4">Lipoprotein</fullName>
    </recommendedName>
</protein>
<name>A0A9D2PAS8_9FIRM</name>
<feature type="signal peptide" evidence="1">
    <location>
        <begin position="1"/>
        <end position="26"/>
    </location>
</feature>
<evidence type="ECO:0000313" key="2">
    <source>
        <dbReference type="EMBL" id="HJC45995.1"/>
    </source>
</evidence>
<keyword evidence="1" id="KW-0732">Signal</keyword>
<dbReference type="PROSITE" id="PS51257">
    <property type="entry name" value="PROKAR_LIPOPROTEIN"/>
    <property type="match status" value="1"/>
</dbReference>
<dbReference type="EMBL" id="DWWN01000051">
    <property type="protein sequence ID" value="HJC45995.1"/>
    <property type="molecule type" value="Genomic_DNA"/>
</dbReference>
<reference evidence="2" key="1">
    <citation type="journal article" date="2021" name="PeerJ">
        <title>Extensive microbial diversity within the chicken gut microbiome revealed by metagenomics and culture.</title>
        <authorList>
            <person name="Gilroy R."/>
            <person name="Ravi A."/>
            <person name="Getino M."/>
            <person name="Pursley I."/>
            <person name="Horton D.L."/>
            <person name="Alikhan N.F."/>
            <person name="Baker D."/>
            <person name="Gharbi K."/>
            <person name="Hall N."/>
            <person name="Watson M."/>
            <person name="Adriaenssens E.M."/>
            <person name="Foster-Nyarko E."/>
            <person name="Jarju S."/>
            <person name="Secka A."/>
            <person name="Antonio M."/>
            <person name="Oren A."/>
            <person name="Chaudhuri R.R."/>
            <person name="La Ragione R."/>
            <person name="Hildebrand F."/>
            <person name="Pallen M.J."/>
        </authorList>
    </citation>
    <scope>NUCLEOTIDE SEQUENCE</scope>
    <source>
        <strain evidence="2">ChiSjej5B23-2810</strain>
    </source>
</reference>
<gene>
    <name evidence="2" type="ORF">H9703_07700</name>
</gene>
<sequence>MRKIKRELALLAAGLALVVLTGCSAAAPKQIGTRSMASTANLVAAMSPDEEIDTTDSQLGAGTAAAATYLLKERSAPSLTNQEDTGVLAEKLRDESDTQKYNRYSAPTTPGVTRMSRLFLYPGEWPEDEVARAVLIQIEAMEAELSTRSRQVVIDSYYTYTYTYSVSVQQAYGDQNTAWVVGIGIDQTAKEEHKT</sequence>
<comment type="caution">
    <text evidence="2">The sequence shown here is derived from an EMBL/GenBank/DDBJ whole genome shotgun (WGS) entry which is preliminary data.</text>
</comment>
<dbReference type="Proteomes" id="UP000823906">
    <property type="component" value="Unassembled WGS sequence"/>
</dbReference>
<evidence type="ECO:0000256" key="1">
    <source>
        <dbReference type="SAM" id="SignalP"/>
    </source>
</evidence>
<reference evidence="2" key="2">
    <citation type="submission" date="2021-04" db="EMBL/GenBank/DDBJ databases">
        <authorList>
            <person name="Gilroy R."/>
        </authorList>
    </citation>
    <scope>NUCLEOTIDE SEQUENCE</scope>
    <source>
        <strain evidence="2">ChiSjej5B23-2810</strain>
    </source>
</reference>
<evidence type="ECO:0000313" key="3">
    <source>
        <dbReference type="Proteomes" id="UP000823906"/>
    </source>
</evidence>
<proteinExistence type="predicted"/>
<organism evidence="2 3">
    <name type="scientific">Candidatus Faecalibacterium faecigallinarum</name>
    <dbReference type="NCBI Taxonomy" id="2838577"/>
    <lineage>
        <taxon>Bacteria</taxon>
        <taxon>Bacillati</taxon>
        <taxon>Bacillota</taxon>
        <taxon>Clostridia</taxon>
        <taxon>Eubacteriales</taxon>
        <taxon>Oscillospiraceae</taxon>
        <taxon>Faecalibacterium</taxon>
    </lineage>
</organism>
<evidence type="ECO:0008006" key="4">
    <source>
        <dbReference type="Google" id="ProtNLM"/>
    </source>
</evidence>
<accession>A0A9D2PAS8</accession>
<feature type="chain" id="PRO_5039477335" description="Lipoprotein" evidence="1">
    <location>
        <begin position="27"/>
        <end position="195"/>
    </location>
</feature>
<dbReference type="AlphaFoldDB" id="A0A9D2PAS8"/>